<protein>
    <submittedName>
        <fullName evidence="1">Uncharacterized protein</fullName>
    </submittedName>
</protein>
<dbReference type="Proteomes" id="UP000516437">
    <property type="component" value="Chromosome 7"/>
</dbReference>
<proteinExistence type="predicted"/>
<gene>
    <name evidence="1" type="ORF">CJ030_MR7G007505</name>
</gene>
<evidence type="ECO:0000313" key="2">
    <source>
        <dbReference type="Proteomes" id="UP000516437"/>
    </source>
</evidence>
<evidence type="ECO:0000313" key="1">
    <source>
        <dbReference type="EMBL" id="KAB1207507.1"/>
    </source>
</evidence>
<sequence length="55" mass="6344">MLMRTEISLQYPTQDQHIVVDCVLFAKEFPATPKPVDQIHTTTLQHVDPIAQERL</sequence>
<keyword evidence="2" id="KW-1185">Reference proteome</keyword>
<reference evidence="1 2" key="1">
    <citation type="journal article" date="2019" name="Plant Biotechnol. J.">
        <title>The red bayberry genome and genetic basis of sex determination.</title>
        <authorList>
            <person name="Jia H.M."/>
            <person name="Jia H.J."/>
            <person name="Cai Q.L."/>
            <person name="Wang Y."/>
            <person name="Zhao H.B."/>
            <person name="Yang W.F."/>
            <person name="Wang G.Y."/>
            <person name="Li Y.H."/>
            <person name="Zhan D.L."/>
            <person name="Shen Y.T."/>
            <person name="Niu Q.F."/>
            <person name="Chang L."/>
            <person name="Qiu J."/>
            <person name="Zhao L."/>
            <person name="Xie H.B."/>
            <person name="Fu W.Y."/>
            <person name="Jin J."/>
            <person name="Li X.W."/>
            <person name="Jiao Y."/>
            <person name="Zhou C.C."/>
            <person name="Tu T."/>
            <person name="Chai C.Y."/>
            <person name="Gao J.L."/>
            <person name="Fan L.J."/>
            <person name="van de Weg E."/>
            <person name="Wang J.Y."/>
            <person name="Gao Z.S."/>
        </authorList>
    </citation>
    <scope>NUCLEOTIDE SEQUENCE [LARGE SCALE GENOMIC DNA]</scope>
    <source>
        <tissue evidence="1">Leaves</tissue>
    </source>
</reference>
<comment type="caution">
    <text evidence="1">The sequence shown here is derived from an EMBL/GenBank/DDBJ whole genome shotgun (WGS) entry which is preliminary data.</text>
</comment>
<name>A0A6A1V6S1_9ROSI</name>
<accession>A0A6A1V6S1</accession>
<dbReference type="EMBL" id="RXIC02000025">
    <property type="protein sequence ID" value="KAB1207507.1"/>
    <property type="molecule type" value="Genomic_DNA"/>
</dbReference>
<organism evidence="1 2">
    <name type="scientific">Morella rubra</name>
    <name type="common">Chinese bayberry</name>
    <dbReference type="NCBI Taxonomy" id="262757"/>
    <lineage>
        <taxon>Eukaryota</taxon>
        <taxon>Viridiplantae</taxon>
        <taxon>Streptophyta</taxon>
        <taxon>Embryophyta</taxon>
        <taxon>Tracheophyta</taxon>
        <taxon>Spermatophyta</taxon>
        <taxon>Magnoliopsida</taxon>
        <taxon>eudicotyledons</taxon>
        <taxon>Gunneridae</taxon>
        <taxon>Pentapetalae</taxon>
        <taxon>rosids</taxon>
        <taxon>fabids</taxon>
        <taxon>Fagales</taxon>
        <taxon>Myricaceae</taxon>
        <taxon>Morella</taxon>
    </lineage>
</organism>
<dbReference type="AlphaFoldDB" id="A0A6A1V6S1"/>